<keyword evidence="2" id="KW-0808">Transferase</keyword>
<dbReference type="InterPro" id="IPR013216">
    <property type="entry name" value="Methyltransf_11"/>
</dbReference>
<protein>
    <submittedName>
        <fullName evidence="2">Class I SAM-dependent methyltransferase</fullName>
    </submittedName>
</protein>
<dbReference type="Gene3D" id="3.40.50.150">
    <property type="entry name" value="Vaccinia Virus protein VP39"/>
    <property type="match status" value="1"/>
</dbReference>
<dbReference type="AlphaFoldDB" id="A0A426UAQ7"/>
<dbReference type="PANTHER" id="PTHR43861:SF1">
    <property type="entry name" value="TRANS-ACONITATE 2-METHYLTRANSFERASE"/>
    <property type="match status" value="1"/>
</dbReference>
<evidence type="ECO:0000259" key="1">
    <source>
        <dbReference type="Pfam" id="PF08241"/>
    </source>
</evidence>
<dbReference type="Proteomes" id="UP000280307">
    <property type="component" value="Unassembled WGS sequence"/>
</dbReference>
<dbReference type="PANTHER" id="PTHR43861">
    <property type="entry name" value="TRANS-ACONITATE 2-METHYLTRANSFERASE-RELATED"/>
    <property type="match status" value="1"/>
</dbReference>
<accession>A0A426UAQ7</accession>
<dbReference type="GO" id="GO:0032259">
    <property type="term" value="P:methylation"/>
    <property type="evidence" value="ECO:0007669"/>
    <property type="project" value="UniProtKB-KW"/>
</dbReference>
<evidence type="ECO:0000313" key="3">
    <source>
        <dbReference type="Proteomes" id="UP000280307"/>
    </source>
</evidence>
<name>A0A426UAQ7_9CHLR</name>
<dbReference type="Pfam" id="PF08241">
    <property type="entry name" value="Methyltransf_11"/>
    <property type="match status" value="1"/>
</dbReference>
<dbReference type="InterPro" id="IPR029063">
    <property type="entry name" value="SAM-dependent_MTases_sf"/>
</dbReference>
<reference evidence="2 3" key="1">
    <citation type="submission" date="2018-12" db="EMBL/GenBank/DDBJ databases">
        <title>Genome Sequence of Candidatus Viridilinea halotolerans isolated from saline sulfide-rich spring.</title>
        <authorList>
            <person name="Grouzdev D.S."/>
            <person name="Burganskaya E.I."/>
            <person name="Krutkina M.S."/>
            <person name="Sukhacheva M.V."/>
            <person name="Gorlenko V.M."/>
        </authorList>
    </citation>
    <scope>NUCLEOTIDE SEQUENCE [LARGE SCALE GENOMIC DNA]</scope>
    <source>
        <strain evidence="2">Chok-6</strain>
    </source>
</reference>
<dbReference type="GO" id="GO:0008757">
    <property type="term" value="F:S-adenosylmethionine-dependent methyltransferase activity"/>
    <property type="evidence" value="ECO:0007669"/>
    <property type="project" value="InterPro"/>
</dbReference>
<gene>
    <name evidence="2" type="ORF">EI684_01325</name>
</gene>
<dbReference type="SUPFAM" id="SSF53335">
    <property type="entry name" value="S-adenosyl-L-methionine-dependent methyltransferases"/>
    <property type="match status" value="1"/>
</dbReference>
<keyword evidence="2" id="KW-0489">Methyltransferase</keyword>
<feature type="non-terminal residue" evidence="2">
    <location>
        <position position="1"/>
    </location>
</feature>
<comment type="caution">
    <text evidence="2">The sequence shown here is derived from an EMBL/GenBank/DDBJ whole genome shotgun (WGS) entry which is preliminary data.</text>
</comment>
<sequence length="184" mass="20398">SCLFTEIFAATGATLVAVDISGEILNLARGRNLPTQQVTFLEKRFEECDVEGPFDAIIGSSILHHLEVEASLVRIFEMLKPGGLISFAEPNMLNPQILVQKNIPLVKRMLGDSPDETAFVRWQMAKQLTSVGFEDVSVTPHDWLHPATPRPLIPAVRKLGFWLEVTPGLRELAGSVFIRAKRPV</sequence>
<proteinExistence type="predicted"/>
<organism evidence="2 3">
    <name type="scientific">Candidatus Viridilinea halotolerans</name>
    <dbReference type="NCBI Taxonomy" id="2491704"/>
    <lineage>
        <taxon>Bacteria</taxon>
        <taxon>Bacillati</taxon>
        <taxon>Chloroflexota</taxon>
        <taxon>Chloroflexia</taxon>
        <taxon>Chloroflexales</taxon>
        <taxon>Chloroflexineae</taxon>
        <taxon>Oscillochloridaceae</taxon>
        <taxon>Candidatus Viridilinea</taxon>
    </lineage>
</organism>
<dbReference type="CDD" id="cd02440">
    <property type="entry name" value="AdoMet_MTases"/>
    <property type="match status" value="1"/>
</dbReference>
<feature type="domain" description="Methyltransferase type 11" evidence="1">
    <location>
        <begin position="3"/>
        <end position="86"/>
    </location>
</feature>
<evidence type="ECO:0000313" key="2">
    <source>
        <dbReference type="EMBL" id="RRR77576.1"/>
    </source>
</evidence>
<dbReference type="EMBL" id="RSAS01000055">
    <property type="protein sequence ID" value="RRR77576.1"/>
    <property type="molecule type" value="Genomic_DNA"/>
</dbReference>